<dbReference type="GO" id="GO:0043107">
    <property type="term" value="P:type IV pilus-dependent motility"/>
    <property type="evidence" value="ECO:0007669"/>
    <property type="project" value="InterPro"/>
</dbReference>
<accession>A0A848B3B3</accession>
<protein>
    <submittedName>
        <fullName evidence="1">Type 4a pilus biogenesis protein PilO</fullName>
    </submittedName>
</protein>
<comment type="caution">
    <text evidence="1">The sequence shown here is derived from an EMBL/GenBank/DDBJ whole genome shotgun (WGS) entry which is preliminary data.</text>
</comment>
<sequence length="187" mass="20385">MHRWNEKEKLAGLLCLLAWLLAGWVYFVHLPLERARASARQVCDEARRVQIAAANFANGHADQKVAQEQQQKRHAFLAQALPETLAQGPFLSHLERQAAARSLTLLDVAPQPAVSGSAGLRELPVRVRLAGDYFALLDFLQDMASLRIGGRFVEVRGIKVQSGGTGEPLTCELLVAVFALPGGKDAP</sequence>
<dbReference type="InterPro" id="IPR014717">
    <property type="entry name" value="Transl_elong_EF1B/ribsomal_bS6"/>
</dbReference>
<name>A0A848B3B3_9FIRM</name>
<gene>
    <name evidence="1" type="primary">pilO</name>
    <name evidence="1" type="ORF">HF878_02790</name>
</gene>
<evidence type="ECO:0000313" key="2">
    <source>
        <dbReference type="Proteomes" id="UP000543804"/>
    </source>
</evidence>
<dbReference type="GO" id="GO:0043683">
    <property type="term" value="P:type IV pilus assembly"/>
    <property type="evidence" value="ECO:0007669"/>
    <property type="project" value="InterPro"/>
</dbReference>
<reference evidence="1 2" key="1">
    <citation type="submission" date="2020-04" db="EMBL/GenBank/DDBJ databases">
        <authorList>
            <person name="Hitch T.C.A."/>
            <person name="Wylensek D."/>
            <person name="Clavel T."/>
        </authorList>
    </citation>
    <scope>NUCLEOTIDE SEQUENCE [LARGE SCALE GENOMIC DNA]</scope>
    <source>
        <strain evidence="1 2">PG-130-P53-12</strain>
    </source>
</reference>
<dbReference type="AlphaFoldDB" id="A0A848B3B3"/>
<dbReference type="Pfam" id="PF04350">
    <property type="entry name" value="PilO"/>
    <property type="match status" value="1"/>
</dbReference>
<dbReference type="InterPro" id="IPR007445">
    <property type="entry name" value="PilO"/>
</dbReference>
<organism evidence="1 2">
    <name type="scientific">Selenomonas bovis</name>
    <dbReference type="NCBI Taxonomy" id="416586"/>
    <lineage>
        <taxon>Bacteria</taxon>
        <taxon>Bacillati</taxon>
        <taxon>Bacillota</taxon>
        <taxon>Negativicutes</taxon>
        <taxon>Selenomonadales</taxon>
        <taxon>Selenomonadaceae</taxon>
        <taxon>Selenomonas</taxon>
    </lineage>
</organism>
<keyword evidence="2" id="KW-1185">Reference proteome</keyword>
<dbReference type="RefSeq" id="WP_170077130.1">
    <property type="nucleotide sequence ID" value="NZ_JABAFA010000004.1"/>
</dbReference>
<dbReference type="EMBL" id="JABAFA010000004">
    <property type="protein sequence ID" value="NMD98413.1"/>
    <property type="molecule type" value="Genomic_DNA"/>
</dbReference>
<dbReference type="Proteomes" id="UP000543804">
    <property type="component" value="Unassembled WGS sequence"/>
</dbReference>
<dbReference type="Gene3D" id="3.30.70.60">
    <property type="match status" value="1"/>
</dbReference>
<proteinExistence type="predicted"/>
<evidence type="ECO:0000313" key="1">
    <source>
        <dbReference type="EMBL" id="NMD98413.1"/>
    </source>
</evidence>